<keyword evidence="9" id="KW-1185">Reference proteome</keyword>
<evidence type="ECO:0000256" key="1">
    <source>
        <dbReference type="ARBA" id="ARBA00004141"/>
    </source>
</evidence>
<evidence type="ECO:0000256" key="3">
    <source>
        <dbReference type="ARBA" id="ARBA00022989"/>
    </source>
</evidence>
<dbReference type="GO" id="GO:0016020">
    <property type="term" value="C:membrane"/>
    <property type="evidence" value="ECO:0007669"/>
    <property type="project" value="UniProtKB-SubCell"/>
</dbReference>
<dbReference type="AlphaFoldDB" id="A0A0P7BNQ0"/>
<evidence type="ECO:0000313" key="9">
    <source>
        <dbReference type="Proteomes" id="UP000050424"/>
    </source>
</evidence>
<keyword evidence="3 6" id="KW-1133">Transmembrane helix</keyword>
<evidence type="ECO:0000313" key="8">
    <source>
        <dbReference type="EMBL" id="KPM42983.1"/>
    </source>
</evidence>
<feature type="transmembrane region" description="Helical" evidence="6">
    <location>
        <begin position="58"/>
        <end position="76"/>
    </location>
</feature>
<feature type="compositionally biased region" description="Low complexity" evidence="5">
    <location>
        <begin position="246"/>
        <end position="319"/>
    </location>
</feature>
<organism evidence="8 9">
    <name type="scientific">Neonectria ditissima</name>
    <dbReference type="NCBI Taxonomy" id="78410"/>
    <lineage>
        <taxon>Eukaryota</taxon>
        <taxon>Fungi</taxon>
        <taxon>Dikarya</taxon>
        <taxon>Ascomycota</taxon>
        <taxon>Pezizomycotina</taxon>
        <taxon>Sordariomycetes</taxon>
        <taxon>Hypocreomycetidae</taxon>
        <taxon>Hypocreales</taxon>
        <taxon>Nectriaceae</taxon>
        <taxon>Neonectria</taxon>
    </lineage>
</organism>
<protein>
    <recommendedName>
        <fullName evidence="7">MARVEL domain-containing protein</fullName>
    </recommendedName>
</protein>
<sequence length="355" mass="39390">MEQQPPPPPHVQEKSAGDHVLKTPLWVVVVRGFQILISVIILGLCADLMHDAYIAEEGFSLAVALFTWVGVAYILLTEKVSSLHSAYHIVAVLVIDGLLMILWLAAFASMAALRASYVYDVTVGDCSDDGSLLDSKTCTTTRRSLEHLEKRNNVILFKSGLAMTAAIAGLGALMWLLFIASFVWTLLMFLRGRKQGRFALSSTSPASPSNNYQMENKVAESTPMSPQTYPSQTQPQPPPVAFHETQSQYQQPPVQHQQQQGYAPQGQPYQQPQSPYQQQQGYPPPQEQQNFGQYPPQQQHQQQPYQQPVQPQVTGQSQPVSTAYGSELDGQSPYHGHPPVSPPPQQYQQPYPPQN</sequence>
<dbReference type="Pfam" id="PF01284">
    <property type="entry name" value="MARVEL"/>
    <property type="match status" value="1"/>
</dbReference>
<evidence type="ECO:0000256" key="4">
    <source>
        <dbReference type="ARBA" id="ARBA00023136"/>
    </source>
</evidence>
<proteinExistence type="predicted"/>
<evidence type="ECO:0000256" key="6">
    <source>
        <dbReference type="SAM" id="Phobius"/>
    </source>
</evidence>
<evidence type="ECO:0000256" key="2">
    <source>
        <dbReference type="ARBA" id="ARBA00022692"/>
    </source>
</evidence>
<evidence type="ECO:0000259" key="7">
    <source>
        <dbReference type="Pfam" id="PF01284"/>
    </source>
</evidence>
<comment type="subcellular location">
    <subcellularLocation>
        <location evidence="1">Membrane</location>
        <topology evidence="1">Multi-pass membrane protein</topology>
    </subcellularLocation>
</comment>
<dbReference type="STRING" id="78410.A0A0P7BNQ0"/>
<keyword evidence="2 6" id="KW-0812">Transmembrane</keyword>
<dbReference type="PANTHER" id="PTHR37451:SF4">
    <property type="entry name" value="MARVEL DOMAIN-CONTAINING PROTEIN"/>
    <property type="match status" value="1"/>
</dbReference>
<comment type="caution">
    <text evidence="8">The sequence shown here is derived from an EMBL/GenBank/DDBJ whole genome shotgun (WGS) entry which is preliminary data.</text>
</comment>
<feature type="transmembrane region" description="Helical" evidence="6">
    <location>
        <begin position="88"/>
        <end position="108"/>
    </location>
</feature>
<dbReference type="InterPro" id="IPR008253">
    <property type="entry name" value="Marvel"/>
</dbReference>
<reference evidence="8 9" key="1">
    <citation type="submission" date="2015-09" db="EMBL/GenBank/DDBJ databases">
        <title>Draft genome of a European isolate of the apple canker pathogen Neonectria ditissima.</title>
        <authorList>
            <person name="Gomez-Cortecero A."/>
            <person name="Harrison R.J."/>
            <person name="Armitage A.D."/>
        </authorList>
    </citation>
    <scope>NUCLEOTIDE SEQUENCE [LARGE SCALE GENOMIC DNA]</scope>
    <source>
        <strain evidence="8 9">R09/05</strain>
    </source>
</reference>
<evidence type="ECO:0000256" key="5">
    <source>
        <dbReference type="SAM" id="MobiDB-lite"/>
    </source>
</evidence>
<feature type="transmembrane region" description="Helical" evidence="6">
    <location>
        <begin position="160"/>
        <end position="190"/>
    </location>
</feature>
<feature type="compositionally biased region" description="Low complexity" evidence="5">
    <location>
        <begin position="221"/>
        <end position="234"/>
    </location>
</feature>
<feature type="compositionally biased region" description="Pro residues" evidence="5">
    <location>
        <begin position="339"/>
        <end position="355"/>
    </location>
</feature>
<dbReference type="OrthoDB" id="5241662at2759"/>
<keyword evidence="4 6" id="KW-0472">Membrane</keyword>
<dbReference type="EMBL" id="LKCW01000039">
    <property type="protein sequence ID" value="KPM42983.1"/>
    <property type="molecule type" value="Genomic_DNA"/>
</dbReference>
<dbReference type="PANTHER" id="PTHR37451">
    <property type="entry name" value="MARVEL DOMAIN"/>
    <property type="match status" value="1"/>
</dbReference>
<feature type="region of interest" description="Disordered" evidence="5">
    <location>
        <begin position="218"/>
        <end position="355"/>
    </location>
</feature>
<feature type="transmembrane region" description="Helical" evidence="6">
    <location>
        <begin position="25"/>
        <end position="46"/>
    </location>
</feature>
<accession>A0A0P7BNQ0</accession>
<gene>
    <name evidence="8" type="ORF">AK830_g3573</name>
</gene>
<name>A0A0P7BNQ0_9HYPO</name>
<feature type="domain" description="MARVEL" evidence="7">
    <location>
        <begin position="28"/>
        <end position="183"/>
    </location>
</feature>
<dbReference type="Proteomes" id="UP000050424">
    <property type="component" value="Unassembled WGS sequence"/>
</dbReference>